<feature type="domain" description="Rhodanese" evidence="1">
    <location>
        <begin position="32"/>
        <end position="121"/>
    </location>
</feature>
<dbReference type="Proteomes" id="UP000069205">
    <property type="component" value="Chromosome"/>
</dbReference>
<dbReference type="OrthoDB" id="9800872at2"/>
<evidence type="ECO:0000313" key="2">
    <source>
        <dbReference type="EMBL" id="ALA58108.1"/>
    </source>
</evidence>
<dbReference type="EMBL" id="CP011801">
    <property type="protein sequence ID" value="ALA58108.1"/>
    <property type="molecule type" value="Genomic_DNA"/>
</dbReference>
<reference evidence="2 3" key="1">
    <citation type="journal article" date="2015" name="Proc. Natl. Acad. Sci. U.S.A.">
        <title>Expanded metabolic versatility of ubiquitous nitrite-oxidizing bacteria from the genus Nitrospira.</title>
        <authorList>
            <person name="Koch H."/>
            <person name="Lucker S."/>
            <person name="Albertsen M."/>
            <person name="Kitzinger K."/>
            <person name="Herbold C."/>
            <person name="Spieck E."/>
            <person name="Nielsen P.H."/>
            <person name="Wagner M."/>
            <person name="Daims H."/>
        </authorList>
    </citation>
    <scope>NUCLEOTIDE SEQUENCE [LARGE SCALE GENOMIC DNA]</scope>
    <source>
        <strain evidence="2 3">NSP M-1</strain>
    </source>
</reference>
<dbReference type="RefSeq" id="WP_053379314.1">
    <property type="nucleotide sequence ID" value="NZ_CP011801.1"/>
</dbReference>
<protein>
    <submittedName>
        <fullName evidence="2">Rhodanese-like protein</fullName>
    </submittedName>
</protein>
<keyword evidence="3" id="KW-1185">Reference proteome</keyword>
<name>A0A0K2GAY3_NITMO</name>
<dbReference type="InterPro" id="IPR036873">
    <property type="entry name" value="Rhodanese-like_dom_sf"/>
</dbReference>
<accession>A0A0K2GAY3</accession>
<dbReference type="Pfam" id="PF00581">
    <property type="entry name" value="Rhodanese"/>
    <property type="match status" value="1"/>
</dbReference>
<dbReference type="Gene3D" id="3.40.250.10">
    <property type="entry name" value="Rhodanese-like domain"/>
    <property type="match status" value="1"/>
</dbReference>
<dbReference type="PANTHER" id="PTHR43031:SF17">
    <property type="entry name" value="SULFURTRANSFERASE YTWF-RELATED"/>
    <property type="match status" value="1"/>
</dbReference>
<dbReference type="SMART" id="SM00450">
    <property type="entry name" value="RHOD"/>
    <property type="match status" value="1"/>
</dbReference>
<dbReference type="InterPro" id="IPR050229">
    <property type="entry name" value="GlpE_sulfurtransferase"/>
</dbReference>
<dbReference type="PROSITE" id="PS50206">
    <property type="entry name" value="RHODANESE_3"/>
    <property type="match status" value="1"/>
</dbReference>
<organism evidence="2 3">
    <name type="scientific">Nitrospira moscoviensis</name>
    <dbReference type="NCBI Taxonomy" id="42253"/>
    <lineage>
        <taxon>Bacteria</taxon>
        <taxon>Pseudomonadati</taxon>
        <taxon>Nitrospirota</taxon>
        <taxon>Nitrospiria</taxon>
        <taxon>Nitrospirales</taxon>
        <taxon>Nitrospiraceae</taxon>
        <taxon>Nitrospira</taxon>
    </lineage>
</organism>
<dbReference type="InterPro" id="IPR001763">
    <property type="entry name" value="Rhodanese-like_dom"/>
</dbReference>
<dbReference type="KEGG" id="nmv:NITMOv2_1688"/>
<sequence>MKHNPGFLQLVDQAKRRIKECTVAEVKARLDRGERFHFLDVREDHEFAKDRAKGARHLGKGIIERDIETVIPEKEAEIVLYCGGGFRSALAADALQQMGYRNVRSMEGGIRAWREAGYPLE</sequence>
<dbReference type="STRING" id="42253.NITMOv2_1688"/>
<proteinExistence type="predicted"/>
<dbReference type="SUPFAM" id="SSF52821">
    <property type="entry name" value="Rhodanese/Cell cycle control phosphatase"/>
    <property type="match status" value="1"/>
</dbReference>
<dbReference type="CDD" id="cd00158">
    <property type="entry name" value="RHOD"/>
    <property type="match status" value="1"/>
</dbReference>
<evidence type="ECO:0000259" key="1">
    <source>
        <dbReference type="PROSITE" id="PS50206"/>
    </source>
</evidence>
<dbReference type="PANTHER" id="PTHR43031">
    <property type="entry name" value="FAD-DEPENDENT OXIDOREDUCTASE"/>
    <property type="match status" value="1"/>
</dbReference>
<evidence type="ECO:0000313" key="3">
    <source>
        <dbReference type="Proteomes" id="UP000069205"/>
    </source>
</evidence>
<gene>
    <name evidence="2" type="ORF">NITMOv2_1688</name>
</gene>
<dbReference type="AlphaFoldDB" id="A0A0K2GAY3"/>
<dbReference type="PATRIC" id="fig|42253.5.peg.1659"/>